<dbReference type="SUPFAM" id="SSF50965">
    <property type="entry name" value="Galactose oxidase, central domain"/>
    <property type="match status" value="1"/>
</dbReference>
<dbReference type="Gene3D" id="2.130.10.80">
    <property type="entry name" value="Galactose oxidase/kelch, beta-propeller"/>
    <property type="match status" value="1"/>
</dbReference>
<feature type="signal peptide" evidence="2">
    <location>
        <begin position="1"/>
        <end position="17"/>
    </location>
</feature>
<reference evidence="5" key="1">
    <citation type="submission" date="2020-05" db="EMBL/GenBank/DDBJ databases">
        <title>Phylogenomic resolution of chytrid fungi.</title>
        <authorList>
            <person name="Stajich J.E."/>
            <person name="Amses K."/>
            <person name="Simmons R."/>
            <person name="Seto K."/>
            <person name="Myers J."/>
            <person name="Bonds A."/>
            <person name="Quandt C.A."/>
            <person name="Barry K."/>
            <person name="Liu P."/>
            <person name="Grigoriev I."/>
            <person name="Longcore J.E."/>
            <person name="James T.Y."/>
        </authorList>
    </citation>
    <scope>NUCLEOTIDE SEQUENCE</scope>
    <source>
        <strain evidence="5">JEL0379</strain>
    </source>
</reference>
<evidence type="ECO:0000256" key="1">
    <source>
        <dbReference type="ARBA" id="ARBA00022729"/>
    </source>
</evidence>
<feature type="chain" id="PRO_5042173193" description="Galactose oxidase" evidence="2">
    <location>
        <begin position="18"/>
        <end position="557"/>
    </location>
</feature>
<name>A0AAD5XTP9_9FUNG</name>
<protein>
    <recommendedName>
        <fullName evidence="7">Galactose oxidase</fullName>
    </recommendedName>
</protein>
<dbReference type="InterPro" id="IPR013783">
    <property type="entry name" value="Ig-like_fold"/>
</dbReference>
<evidence type="ECO:0008006" key="7">
    <source>
        <dbReference type="Google" id="ProtNLM"/>
    </source>
</evidence>
<evidence type="ECO:0000313" key="6">
    <source>
        <dbReference type="Proteomes" id="UP001212152"/>
    </source>
</evidence>
<dbReference type="EMBL" id="JADGJQ010000003">
    <property type="protein sequence ID" value="KAJ3184708.1"/>
    <property type="molecule type" value="Genomic_DNA"/>
</dbReference>
<accession>A0AAD5XTP9</accession>
<dbReference type="InterPro" id="IPR011043">
    <property type="entry name" value="Gal_Oxase/kelch_b-propeller"/>
</dbReference>
<dbReference type="SUPFAM" id="SSF81296">
    <property type="entry name" value="E set domains"/>
    <property type="match status" value="1"/>
</dbReference>
<feature type="domain" description="Galactose oxidase-like Early set" evidence="4">
    <location>
        <begin position="448"/>
        <end position="554"/>
    </location>
</feature>
<organism evidence="5 6">
    <name type="scientific">Geranomyces variabilis</name>
    <dbReference type="NCBI Taxonomy" id="109894"/>
    <lineage>
        <taxon>Eukaryota</taxon>
        <taxon>Fungi</taxon>
        <taxon>Fungi incertae sedis</taxon>
        <taxon>Chytridiomycota</taxon>
        <taxon>Chytridiomycota incertae sedis</taxon>
        <taxon>Chytridiomycetes</taxon>
        <taxon>Spizellomycetales</taxon>
        <taxon>Powellomycetaceae</taxon>
        <taxon>Geranomyces</taxon>
    </lineage>
</organism>
<dbReference type="Pfam" id="PF09118">
    <property type="entry name" value="GO-like_E_set"/>
    <property type="match status" value="1"/>
</dbReference>
<evidence type="ECO:0000256" key="2">
    <source>
        <dbReference type="SAM" id="SignalP"/>
    </source>
</evidence>
<sequence length="557" mass="57785">MKFLSLAFLALSEVAAAATTPSRRADAATAGSWSPVLNLPLSPLSGALLPDGEILLWSGVSPGGWNSVVGGTQTNYVIVTADQLLKQSPAIELKVTKNPEMFCPGTAVLPDGSILVNGGSGPEATIIFNMNTKTFSLGGLMNIPRGYNANTLTTSDQVFTIGGSFARSYTDTRTGRKFGVGNKDGELWTQGANGGTWKISNPGSGNLIGGIEAGSTSPDPEGIYRSDNHAWLFPFRSNTGDDMIFHAGPSARMHTINLSKGKVTGAGFRSTDPYSMNGNAVQYSPGRVFKVGGAPYYGNSNSSVGMPTSAAAFTITYTDLASGGAVKVRSAGNMNFERSFGHVLALPGGKILIVGGQSAIHLFSDTAGILTPELYSPDTGVFTQLAPMATARNYHSLALLLKDGRVLLAGGGAAQNACKTPGVKPCSPSTHFNAEIYTPPYLSAGQARPVIASASTGLTATYGPRLQLGGTLTVKATGCGTGGCSYDLLRLHAATHSVDNDAARVPLQVAKRDATNGDQVNIFATDTAFVLSGYYYLFAIAANGTPSVATIIQVTRT</sequence>
<dbReference type="Gene3D" id="2.60.40.10">
    <property type="entry name" value="Immunoglobulins"/>
    <property type="match status" value="1"/>
</dbReference>
<dbReference type="Pfam" id="PF07250">
    <property type="entry name" value="Glyoxal_oxid_N"/>
    <property type="match status" value="1"/>
</dbReference>
<gene>
    <name evidence="5" type="ORF">HDU87_004112</name>
</gene>
<dbReference type="InterPro" id="IPR014756">
    <property type="entry name" value="Ig_E-set"/>
</dbReference>
<dbReference type="Proteomes" id="UP001212152">
    <property type="component" value="Unassembled WGS sequence"/>
</dbReference>
<proteinExistence type="predicted"/>
<dbReference type="AlphaFoldDB" id="A0AAD5XTP9"/>
<keyword evidence="1 2" id="KW-0732">Signal</keyword>
<dbReference type="InterPro" id="IPR006652">
    <property type="entry name" value="Kelch_1"/>
</dbReference>
<dbReference type="PANTHER" id="PTHR32208:SF56">
    <property type="entry name" value="GALACTOSE OXIDASE-RELATED"/>
    <property type="match status" value="1"/>
</dbReference>
<evidence type="ECO:0000313" key="5">
    <source>
        <dbReference type="EMBL" id="KAJ3184708.1"/>
    </source>
</evidence>
<dbReference type="InterPro" id="IPR037293">
    <property type="entry name" value="Gal_Oxidase_central_sf"/>
</dbReference>
<evidence type="ECO:0000259" key="4">
    <source>
        <dbReference type="Pfam" id="PF09118"/>
    </source>
</evidence>
<dbReference type="InterPro" id="IPR015202">
    <property type="entry name" value="GO-like_E_set"/>
</dbReference>
<evidence type="ECO:0000259" key="3">
    <source>
        <dbReference type="Pfam" id="PF07250"/>
    </source>
</evidence>
<dbReference type="PANTHER" id="PTHR32208">
    <property type="entry name" value="SECRETED PROTEIN-RELATED"/>
    <property type="match status" value="1"/>
</dbReference>
<comment type="caution">
    <text evidence="5">The sequence shown here is derived from an EMBL/GenBank/DDBJ whole genome shotgun (WGS) entry which is preliminary data.</text>
</comment>
<feature type="domain" description="Glyoxal oxidase N-terminal" evidence="3">
    <location>
        <begin position="330"/>
        <end position="441"/>
    </location>
</feature>
<dbReference type="SMART" id="SM00612">
    <property type="entry name" value="Kelch"/>
    <property type="match status" value="1"/>
</dbReference>
<dbReference type="InterPro" id="IPR009880">
    <property type="entry name" value="Glyoxal_oxidase_N"/>
</dbReference>
<keyword evidence="6" id="KW-1185">Reference proteome</keyword>